<sequence>MDQEDAVDYLGIIRYGEDLLTEVMQRVTDVLYTGKQVGIPVDRTQLQMTTKRILVPLEEQLKMLPALLKRLAVMDEIIVNLLNSYETPNSPEELIPLRSDPVGALPASFDEEMIAKVPAEQWAEYLDLREKILKRDAYLKTIIDTERAILQEVNCVTHPF</sequence>
<keyword evidence="7" id="KW-0539">Nucleus</keyword>
<gene>
    <name evidence="10" type="ORF">BV898_07787</name>
</gene>
<evidence type="ECO:0000256" key="4">
    <source>
        <dbReference type="ARBA" id="ARBA00023015"/>
    </source>
</evidence>
<dbReference type="AlphaFoldDB" id="A0A1W0WSL3"/>
<evidence type="ECO:0000256" key="8">
    <source>
        <dbReference type="ARBA" id="ARBA00025687"/>
    </source>
</evidence>
<comment type="caution">
    <text evidence="10">The sequence shown here is derived from an EMBL/GenBank/DDBJ whole genome shotgun (WGS) entry which is preliminary data.</text>
</comment>
<dbReference type="GO" id="GO:0005634">
    <property type="term" value="C:nucleus"/>
    <property type="evidence" value="ECO:0007669"/>
    <property type="project" value="UniProtKB-SubCell"/>
</dbReference>
<keyword evidence="4" id="KW-0805">Transcription regulation</keyword>
<dbReference type="Pfam" id="PF11315">
    <property type="entry name" value="Med30"/>
    <property type="match status" value="1"/>
</dbReference>
<evidence type="ECO:0000256" key="6">
    <source>
        <dbReference type="ARBA" id="ARBA00023163"/>
    </source>
</evidence>
<evidence type="ECO:0000313" key="10">
    <source>
        <dbReference type="EMBL" id="OQV18198.1"/>
    </source>
</evidence>
<name>A0A1W0WSL3_HYPEX</name>
<evidence type="ECO:0000256" key="2">
    <source>
        <dbReference type="ARBA" id="ARBA00010606"/>
    </source>
</evidence>
<dbReference type="InterPro" id="IPR021019">
    <property type="entry name" value="Mediator_Med30_met"/>
</dbReference>
<comment type="similarity">
    <text evidence="2">Belongs to the Mediator complex subunit 30 family.</text>
</comment>
<keyword evidence="6" id="KW-0804">Transcription</keyword>
<evidence type="ECO:0000256" key="1">
    <source>
        <dbReference type="ARBA" id="ARBA00004123"/>
    </source>
</evidence>
<dbReference type="Proteomes" id="UP000192578">
    <property type="component" value="Unassembled WGS sequence"/>
</dbReference>
<evidence type="ECO:0000256" key="3">
    <source>
        <dbReference type="ARBA" id="ARBA00019664"/>
    </source>
</evidence>
<accession>A0A1W0WSL3</accession>
<evidence type="ECO:0000256" key="7">
    <source>
        <dbReference type="ARBA" id="ARBA00023242"/>
    </source>
</evidence>
<evidence type="ECO:0000313" key="11">
    <source>
        <dbReference type="Proteomes" id="UP000192578"/>
    </source>
</evidence>
<evidence type="ECO:0000256" key="9">
    <source>
        <dbReference type="ARBA" id="ARBA00031981"/>
    </source>
</evidence>
<dbReference type="EMBL" id="MTYJ01000052">
    <property type="protein sequence ID" value="OQV18198.1"/>
    <property type="molecule type" value="Genomic_DNA"/>
</dbReference>
<comment type="function">
    <text evidence="8">Component of the Mediator complex, a coactivator involved in the regulated transcription of nearly all RNA polymerase II-dependent genes. Mediator functions as a bridge to convey information from gene-specific regulatory proteins to the basal RNA polymerase II transcription machinery. Mediator is recruited to promoters by direct interactions with regulatory proteins and serves as a scaffold for the assembly of a functional preinitiation complex with RNA polymerase II and the general transcription factors.</text>
</comment>
<keyword evidence="5" id="KW-0010">Activator</keyword>
<protein>
    <recommendedName>
        <fullName evidence="3">Mediator of RNA polymerase II transcription subunit 30</fullName>
    </recommendedName>
    <alternativeName>
        <fullName evidence="9">Mediator complex subunit 30</fullName>
    </alternativeName>
</protein>
<proteinExistence type="inferred from homology"/>
<comment type="subcellular location">
    <subcellularLocation>
        <location evidence="1">Nucleus</location>
    </subcellularLocation>
</comment>
<evidence type="ECO:0000256" key="5">
    <source>
        <dbReference type="ARBA" id="ARBA00023159"/>
    </source>
</evidence>
<organism evidence="10 11">
    <name type="scientific">Hypsibius exemplaris</name>
    <name type="common">Freshwater tardigrade</name>
    <dbReference type="NCBI Taxonomy" id="2072580"/>
    <lineage>
        <taxon>Eukaryota</taxon>
        <taxon>Metazoa</taxon>
        <taxon>Ecdysozoa</taxon>
        <taxon>Tardigrada</taxon>
        <taxon>Eutardigrada</taxon>
        <taxon>Parachela</taxon>
        <taxon>Hypsibioidea</taxon>
        <taxon>Hypsibiidae</taxon>
        <taxon>Hypsibius</taxon>
    </lineage>
</organism>
<reference evidence="11" key="1">
    <citation type="submission" date="2017-01" db="EMBL/GenBank/DDBJ databases">
        <title>Comparative genomics of anhydrobiosis in the tardigrade Hypsibius dujardini.</title>
        <authorList>
            <person name="Yoshida Y."/>
            <person name="Koutsovoulos G."/>
            <person name="Laetsch D."/>
            <person name="Stevens L."/>
            <person name="Kumar S."/>
            <person name="Horikawa D."/>
            <person name="Ishino K."/>
            <person name="Komine S."/>
            <person name="Tomita M."/>
            <person name="Blaxter M."/>
            <person name="Arakawa K."/>
        </authorList>
    </citation>
    <scope>NUCLEOTIDE SEQUENCE [LARGE SCALE GENOMIC DNA]</scope>
    <source>
        <strain evidence="11">Z151</strain>
    </source>
</reference>
<keyword evidence="11" id="KW-1185">Reference proteome</keyword>
<dbReference type="OrthoDB" id="10067025at2759"/>